<comment type="caution">
    <text evidence="2">The sequence shown here is derived from an EMBL/GenBank/DDBJ whole genome shotgun (WGS) entry which is preliminary data.</text>
</comment>
<keyword evidence="1" id="KW-0732">Signal</keyword>
<evidence type="ECO:0000313" key="2">
    <source>
        <dbReference type="EMBL" id="OGF98943.1"/>
    </source>
</evidence>
<organism evidence="2 3">
    <name type="scientific">Candidatus Glassbacteria bacterium GWA2_58_10</name>
    <dbReference type="NCBI Taxonomy" id="1817865"/>
    <lineage>
        <taxon>Bacteria</taxon>
        <taxon>Candidatus Glassiibacteriota</taxon>
    </lineage>
</organism>
<protein>
    <submittedName>
        <fullName evidence="2">Uncharacterized protein</fullName>
    </submittedName>
</protein>
<evidence type="ECO:0000313" key="3">
    <source>
        <dbReference type="Proteomes" id="UP000176992"/>
    </source>
</evidence>
<proteinExistence type="predicted"/>
<reference evidence="2 3" key="1">
    <citation type="journal article" date="2016" name="Nat. Commun.">
        <title>Thousands of microbial genomes shed light on interconnected biogeochemical processes in an aquifer system.</title>
        <authorList>
            <person name="Anantharaman K."/>
            <person name="Brown C.T."/>
            <person name="Hug L.A."/>
            <person name="Sharon I."/>
            <person name="Castelle C.J."/>
            <person name="Probst A.J."/>
            <person name="Thomas B.C."/>
            <person name="Singh A."/>
            <person name="Wilkins M.J."/>
            <person name="Karaoz U."/>
            <person name="Brodie E.L."/>
            <person name="Williams K.H."/>
            <person name="Hubbard S.S."/>
            <person name="Banfield J.F."/>
        </authorList>
    </citation>
    <scope>NUCLEOTIDE SEQUENCE [LARGE SCALE GENOMIC DNA]</scope>
</reference>
<dbReference type="EMBL" id="MFIV01000054">
    <property type="protein sequence ID" value="OGF98943.1"/>
    <property type="molecule type" value="Genomic_DNA"/>
</dbReference>
<dbReference type="Pfam" id="PF09694">
    <property type="entry name" value="Gcw_chp"/>
    <property type="match status" value="1"/>
</dbReference>
<feature type="chain" id="PRO_5009522430" evidence="1">
    <location>
        <begin position="23"/>
        <end position="243"/>
    </location>
</feature>
<dbReference type="Proteomes" id="UP000176992">
    <property type="component" value="Unassembled WGS sequence"/>
</dbReference>
<sequence length="243" mass="26740">MQVKHWSAFLFATLAFPIMAEASERLELSTDAAIVSKYVWRGIVVTDGAVVQPAVTVAYRGLSLNVWGNYDLDNVNSTDYRFTEADYTLDYTLALRNVSLSLGSIVYDFPNTGYHPTTELYLGAGLQSFLNPSLTFYKDTDEADGSYLLLSLEHSFPLEDKPVSFDFQTGVGFSSSSHSRYYYSASGSTLSDFHLGLAVPFTARENLTLVPGLYYSALLHGAMRSAADKPDNVIFSLSVSSSF</sequence>
<gene>
    <name evidence="2" type="ORF">A2Z86_02055</name>
</gene>
<name>A0A1F5YFM1_9BACT</name>
<feature type="signal peptide" evidence="1">
    <location>
        <begin position="1"/>
        <end position="22"/>
    </location>
</feature>
<accession>A0A1F5YFM1</accession>
<dbReference type="AlphaFoldDB" id="A0A1F5YFM1"/>
<evidence type="ECO:0000256" key="1">
    <source>
        <dbReference type="SAM" id="SignalP"/>
    </source>
</evidence>
<dbReference type="InterPro" id="IPR010239">
    <property type="entry name" value="CHP02001"/>
</dbReference>